<dbReference type="EMBL" id="SDWV01000018">
    <property type="protein sequence ID" value="RYC07058.1"/>
    <property type="molecule type" value="Genomic_DNA"/>
</dbReference>
<proteinExistence type="predicted"/>
<keyword evidence="3" id="KW-0378">Hydrolase</keyword>
<dbReference type="RefSeq" id="WP_129427933.1">
    <property type="nucleotide sequence ID" value="NZ_SDWV01000018.1"/>
</dbReference>
<feature type="domain" description="DUF7586" evidence="2">
    <location>
        <begin position="331"/>
        <end position="413"/>
    </location>
</feature>
<sequence length="431" mass="46253">MSDQRQRLLDVAQAEGRLTSVVGAVFDRYGAVWAGGAGDAPGLDGQYRIGSITKTMTAVLVMQARDAGLLDLDDPLSAHLGEVGYGEVTVRHALAHASGMQSEPRGLWWERTRGRDFTSLAAANDGSGRVAGPGEWFHYSNLGYGLLGEVVARRFGAPWRELVNERLLRPLGMRSTSYLPRPGAQPGWSVDHFTGIRVHEPLTETGAMAPAGQLWSTLADLVTWGQVLGGTRPDLLTPETLEEMGRPVQPGYGLGLMLGVHPGGRLVGHDGSMPGFMASLHVDPDSGIGAVVLTNATTGIAPQDLAVSLIEGDPDASEDRPAPWRPTAVLPDDVAGVPGVWFWGNTAYDVRWHNEGLELRLMARGGLLKERFELSGGVLRGVLGYHRGEPLDVVRRPGGSISHLECATFVYTRTPYDPYVDIPGGHPTRLA</sequence>
<dbReference type="SUPFAM" id="SSF56601">
    <property type="entry name" value="beta-lactamase/transpeptidase-like"/>
    <property type="match status" value="1"/>
</dbReference>
<dbReference type="InterPro" id="IPR056008">
    <property type="entry name" value="DUF7586"/>
</dbReference>
<dbReference type="Proteomes" id="UP000291101">
    <property type="component" value="Unassembled WGS sequence"/>
</dbReference>
<reference evidence="3 4" key="1">
    <citation type="submission" date="2019-01" db="EMBL/GenBank/DDBJ databases">
        <title>Novel species of Nocardioides.</title>
        <authorList>
            <person name="Liu Q."/>
            <person name="X Y.-H."/>
        </authorList>
    </citation>
    <scope>NUCLEOTIDE SEQUENCE [LARGE SCALE GENOMIC DNA]</scope>
    <source>
        <strain evidence="3 4">HLT2-9</strain>
    </source>
</reference>
<dbReference type="InterPro" id="IPR050491">
    <property type="entry name" value="AmpC-like"/>
</dbReference>
<dbReference type="OrthoDB" id="3863176at2"/>
<dbReference type="PANTHER" id="PTHR46825:SF7">
    <property type="entry name" value="D-ALANYL-D-ALANINE CARBOXYPEPTIDASE"/>
    <property type="match status" value="1"/>
</dbReference>
<evidence type="ECO:0000259" key="2">
    <source>
        <dbReference type="Pfam" id="PF24491"/>
    </source>
</evidence>
<dbReference type="Gene3D" id="3.40.710.10">
    <property type="entry name" value="DD-peptidase/beta-lactamase superfamily"/>
    <property type="match status" value="1"/>
</dbReference>
<dbReference type="GO" id="GO:0016787">
    <property type="term" value="F:hydrolase activity"/>
    <property type="evidence" value="ECO:0007669"/>
    <property type="project" value="UniProtKB-KW"/>
</dbReference>
<feature type="domain" description="Beta-lactamase-related" evidence="1">
    <location>
        <begin position="7"/>
        <end position="301"/>
    </location>
</feature>
<dbReference type="PANTHER" id="PTHR46825">
    <property type="entry name" value="D-ALANYL-D-ALANINE-CARBOXYPEPTIDASE/ENDOPEPTIDASE AMPH"/>
    <property type="match status" value="1"/>
</dbReference>
<dbReference type="Pfam" id="PF00144">
    <property type="entry name" value="Beta-lactamase"/>
    <property type="match status" value="1"/>
</dbReference>
<gene>
    <name evidence="3" type="ORF">EUA94_16225</name>
</gene>
<dbReference type="InterPro" id="IPR012338">
    <property type="entry name" value="Beta-lactam/transpept-like"/>
</dbReference>
<protein>
    <submittedName>
        <fullName evidence="3">Class A beta-lactamase-related serine hydrolase</fullName>
    </submittedName>
</protein>
<evidence type="ECO:0000313" key="3">
    <source>
        <dbReference type="EMBL" id="RYC07058.1"/>
    </source>
</evidence>
<dbReference type="AlphaFoldDB" id="A0A4Q2SS31"/>
<name>A0A4Q2SS31_9ACTN</name>
<evidence type="ECO:0000313" key="4">
    <source>
        <dbReference type="Proteomes" id="UP000291101"/>
    </source>
</evidence>
<accession>A0A4Q2SS31</accession>
<keyword evidence="4" id="KW-1185">Reference proteome</keyword>
<comment type="caution">
    <text evidence="3">The sequence shown here is derived from an EMBL/GenBank/DDBJ whole genome shotgun (WGS) entry which is preliminary data.</text>
</comment>
<dbReference type="Pfam" id="PF24491">
    <property type="entry name" value="DUF7586"/>
    <property type="match status" value="1"/>
</dbReference>
<evidence type="ECO:0000259" key="1">
    <source>
        <dbReference type="Pfam" id="PF00144"/>
    </source>
</evidence>
<organism evidence="3 4">
    <name type="scientific">Nocardioides zhouii</name>
    <dbReference type="NCBI Taxonomy" id="1168729"/>
    <lineage>
        <taxon>Bacteria</taxon>
        <taxon>Bacillati</taxon>
        <taxon>Actinomycetota</taxon>
        <taxon>Actinomycetes</taxon>
        <taxon>Propionibacteriales</taxon>
        <taxon>Nocardioidaceae</taxon>
        <taxon>Nocardioides</taxon>
    </lineage>
</organism>
<dbReference type="InterPro" id="IPR001466">
    <property type="entry name" value="Beta-lactam-related"/>
</dbReference>